<dbReference type="Pfam" id="PF01494">
    <property type="entry name" value="FAD_binding_3"/>
    <property type="match status" value="1"/>
</dbReference>
<organism evidence="9 10">
    <name type="scientific">Kineobactrum salinum</name>
    <dbReference type="NCBI Taxonomy" id="2708301"/>
    <lineage>
        <taxon>Bacteria</taxon>
        <taxon>Pseudomonadati</taxon>
        <taxon>Pseudomonadota</taxon>
        <taxon>Gammaproteobacteria</taxon>
        <taxon>Cellvibrionales</taxon>
        <taxon>Halieaceae</taxon>
        <taxon>Kineobactrum</taxon>
    </lineage>
</organism>
<dbReference type="GO" id="GO:0006744">
    <property type="term" value="P:ubiquinone biosynthetic process"/>
    <property type="evidence" value="ECO:0007669"/>
    <property type="project" value="UniProtKB-UniPathway"/>
</dbReference>
<evidence type="ECO:0000259" key="8">
    <source>
        <dbReference type="Pfam" id="PF01494"/>
    </source>
</evidence>
<dbReference type="EMBL" id="CP048711">
    <property type="protein sequence ID" value="QIB65481.1"/>
    <property type="molecule type" value="Genomic_DNA"/>
</dbReference>
<proteinExistence type="inferred from homology"/>
<dbReference type="SUPFAM" id="SSF51905">
    <property type="entry name" value="FAD/NAD(P)-binding domain"/>
    <property type="match status" value="1"/>
</dbReference>
<reference evidence="9 10" key="1">
    <citation type="submission" date="2020-02" db="EMBL/GenBank/DDBJ databases">
        <title>Genome sequencing for Kineobactrum sp. M2.</title>
        <authorList>
            <person name="Park S.-J."/>
        </authorList>
    </citation>
    <scope>NUCLEOTIDE SEQUENCE [LARGE SCALE GENOMIC DNA]</scope>
    <source>
        <strain evidence="9 10">M2</strain>
    </source>
</reference>
<dbReference type="Gene3D" id="3.50.50.60">
    <property type="entry name" value="FAD/NAD(P)-binding domain"/>
    <property type="match status" value="2"/>
</dbReference>
<dbReference type="GO" id="GO:0008681">
    <property type="term" value="F:2-octaprenyl-6-methoxyphenol hydroxylase activity"/>
    <property type="evidence" value="ECO:0007669"/>
    <property type="project" value="TreeGrafter"/>
</dbReference>
<evidence type="ECO:0000256" key="5">
    <source>
        <dbReference type="ARBA" id="ARBA00022827"/>
    </source>
</evidence>
<keyword evidence="10" id="KW-1185">Reference proteome</keyword>
<comment type="pathway">
    <text evidence="2">Cofactor biosynthesis; ubiquinone biosynthesis.</text>
</comment>
<dbReference type="NCBIfam" id="TIGR01988">
    <property type="entry name" value="Ubi-OHases"/>
    <property type="match status" value="1"/>
</dbReference>
<dbReference type="InterPro" id="IPR036188">
    <property type="entry name" value="FAD/NAD-bd_sf"/>
</dbReference>
<dbReference type="PRINTS" id="PR00420">
    <property type="entry name" value="RNGMNOXGNASE"/>
</dbReference>
<protein>
    <submittedName>
        <fullName evidence="9">2-octaprenyl-6-methoxyphenyl hydroxylase</fullName>
        <ecNumber evidence="9">1.14.13.-</ecNumber>
    </submittedName>
</protein>
<dbReference type="Proteomes" id="UP000477680">
    <property type="component" value="Chromosome"/>
</dbReference>
<keyword evidence="6 9" id="KW-0560">Oxidoreductase</keyword>
<dbReference type="PANTHER" id="PTHR43876:SF8">
    <property type="entry name" value="2-OCTAPRENYL-6-METHOXYPHENOL HYDROXYLASE"/>
    <property type="match status" value="1"/>
</dbReference>
<evidence type="ECO:0000256" key="4">
    <source>
        <dbReference type="ARBA" id="ARBA00022630"/>
    </source>
</evidence>
<name>A0A6C0U0C3_9GAMM</name>
<keyword evidence="5" id="KW-0274">FAD</keyword>
<sequence length="415" mass="44631">MATKERDIVIAGGGMVGISLALQLAHSLPDNRRITLVESLPLPSAEVPQPDYHPAFDARSTALSYSSELIYRTIGVWPVLQRWLCPIDSIHVSNRGRFGSALLRAGDHGWSALGHVVENPWLGRALLQVLRQQDRVELLNPARVVAVTPQAGSVELQLEGDAAARLRTSLLVVADGAASDLRAGLGIGAVEKPYHQHALACNVAFAEPHCGCAFERFTSQGPLALLPLLPVADAEHRSALVWTLPPQQAAALSEATETEFLGILQRRFGYRLGRLRQAGARYCYPLSLHQCQEQVRAGVVVMGNAAHALHPVAGQGFNLALRDIAALGSVLAAAAAAGEGLGELAVLQRYRRRQHRDQQRTISFSDQLPALFMHADPLLGLARDLALSGLDWATPLKRRFVRQAAGLAALGGWGG</sequence>
<dbReference type="InterPro" id="IPR010971">
    <property type="entry name" value="UbiH/COQ6"/>
</dbReference>
<dbReference type="RefSeq" id="WP_163494728.1">
    <property type="nucleotide sequence ID" value="NZ_CP048711.1"/>
</dbReference>
<evidence type="ECO:0000256" key="7">
    <source>
        <dbReference type="ARBA" id="ARBA00023033"/>
    </source>
</evidence>
<dbReference type="PANTHER" id="PTHR43876">
    <property type="entry name" value="UBIQUINONE BIOSYNTHESIS MONOOXYGENASE COQ6, MITOCHONDRIAL"/>
    <property type="match status" value="1"/>
</dbReference>
<keyword evidence="7" id="KW-0503">Monooxygenase</keyword>
<dbReference type="InterPro" id="IPR002938">
    <property type="entry name" value="FAD-bd"/>
</dbReference>
<dbReference type="UniPathway" id="UPA00232"/>
<dbReference type="AlphaFoldDB" id="A0A6C0U0C3"/>
<evidence type="ECO:0000256" key="6">
    <source>
        <dbReference type="ARBA" id="ARBA00023002"/>
    </source>
</evidence>
<evidence type="ECO:0000313" key="9">
    <source>
        <dbReference type="EMBL" id="QIB65481.1"/>
    </source>
</evidence>
<gene>
    <name evidence="9" type="primary">ubiH</name>
    <name evidence="9" type="synonym">visB</name>
    <name evidence="9" type="ORF">G3T16_08775</name>
</gene>
<dbReference type="GO" id="GO:0071949">
    <property type="term" value="F:FAD binding"/>
    <property type="evidence" value="ECO:0007669"/>
    <property type="project" value="InterPro"/>
</dbReference>
<keyword evidence="4" id="KW-0285">Flavoprotein</keyword>
<accession>A0A6C0U0C3</accession>
<evidence type="ECO:0000256" key="3">
    <source>
        <dbReference type="ARBA" id="ARBA00005349"/>
    </source>
</evidence>
<comment type="similarity">
    <text evidence="3">Belongs to the UbiH/COQ6 family.</text>
</comment>
<feature type="domain" description="FAD-binding" evidence="8">
    <location>
        <begin position="136"/>
        <end position="363"/>
    </location>
</feature>
<evidence type="ECO:0000256" key="1">
    <source>
        <dbReference type="ARBA" id="ARBA00001974"/>
    </source>
</evidence>
<dbReference type="EC" id="1.14.13.-" evidence="9"/>
<comment type="cofactor">
    <cofactor evidence="1">
        <name>FAD</name>
        <dbReference type="ChEBI" id="CHEBI:57692"/>
    </cofactor>
</comment>
<dbReference type="NCBIfam" id="NF004356">
    <property type="entry name" value="PRK05732.1"/>
    <property type="match status" value="1"/>
</dbReference>
<evidence type="ECO:0000313" key="10">
    <source>
        <dbReference type="Proteomes" id="UP000477680"/>
    </source>
</evidence>
<dbReference type="KEGG" id="kim:G3T16_08775"/>
<dbReference type="InterPro" id="IPR051205">
    <property type="entry name" value="UbiH/COQ6_monooxygenase"/>
</dbReference>
<evidence type="ECO:0000256" key="2">
    <source>
        <dbReference type="ARBA" id="ARBA00004749"/>
    </source>
</evidence>